<keyword evidence="2" id="KW-1185">Reference proteome</keyword>
<name>L8X3M9_THACA</name>
<proteinExistence type="predicted"/>
<gene>
    <name evidence="1" type="ORF">AG1IA_01214</name>
</gene>
<dbReference type="Proteomes" id="UP000011668">
    <property type="component" value="Unassembled WGS sequence"/>
</dbReference>
<reference evidence="1 2" key="1">
    <citation type="journal article" date="2013" name="Nat. Commun.">
        <title>The evolution and pathogenic mechanisms of the rice sheath blight pathogen.</title>
        <authorList>
            <person name="Zheng A."/>
            <person name="Lin R."/>
            <person name="Xu L."/>
            <person name="Qin P."/>
            <person name="Tang C."/>
            <person name="Ai P."/>
            <person name="Zhang D."/>
            <person name="Liu Y."/>
            <person name="Sun Z."/>
            <person name="Feng H."/>
            <person name="Wang Y."/>
            <person name="Chen Y."/>
            <person name="Liang X."/>
            <person name="Fu R."/>
            <person name="Li Q."/>
            <person name="Zhang J."/>
            <person name="Yu X."/>
            <person name="Xie Z."/>
            <person name="Ding L."/>
            <person name="Guan P."/>
            <person name="Tang J."/>
            <person name="Liang Y."/>
            <person name="Wang S."/>
            <person name="Deng Q."/>
            <person name="Li S."/>
            <person name="Zhu J."/>
            <person name="Wang L."/>
            <person name="Liu H."/>
            <person name="Li P."/>
        </authorList>
    </citation>
    <scope>NUCLEOTIDE SEQUENCE [LARGE SCALE GENOMIC DNA]</scope>
    <source>
        <strain evidence="2">AG-1 IA</strain>
    </source>
</reference>
<organism evidence="1 2">
    <name type="scientific">Thanatephorus cucumeris (strain AG1-IA)</name>
    <name type="common">Rice sheath blight fungus</name>
    <name type="synonym">Rhizoctonia solani</name>
    <dbReference type="NCBI Taxonomy" id="983506"/>
    <lineage>
        <taxon>Eukaryota</taxon>
        <taxon>Fungi</taxon>
        <taxon>Dikarya</taxon>
        <taxon>Basidiomycota</taxon>
        <taxon>Agaricomycotina</taxon>
        <taxon>Agaricomycetes</taxon>
        <taxon>Cantharellales</taxon>
        <taxon>Ceratobasidiaceae</taxon>
        <taxon>Rhizoctonia</taxon>
        <taxon>Rhizoctonia solani AG-1</taxon>
    </lineage>
</organism>
<evidence type="ECO:0000313" key="2">
    <source>
        <dbReference type="Proteomes" id="UP000011668"/>
    </source>
</evidence>
<sequence>MVTDNGHICVRLLGVTVRRLVKNRRRCYTWTVLIPWRSRSTPIGAFLDILCRST</sequence>
<accession>L8X3M9</accession>
<comment type="caution">
    <text evidence="1">The sequence shown here is derived from an EMBL/GenBank/DDBJ whole genome shotgun (WGS) entry which is preliminary data.</text>
</comment>
<dbReference type="AlphaFoldDB" id="L8X3M9"/>
<evidence type="ECO:0000313" key="1">
    <source>
        <dbReference type="EMBL" id="ELU44785.1"/>
    </source>
</evidence>
<dbReference type="EMBL" id="AFRT01000276">
    <property type="protein sequence ID" value="ELU44785.1"/>
    <property type="molecule type" value="Genomic_DNA"/>
</dbReference>
<dbReference type="HOGENOM" id="CLU_3052008_0_0_1"/>
<protein>
    <submittedName>
        <fullName evidence="1">Uncharacterized protein</fullName>
    </submittedName>
</protein>